<dbReference type="InterPro" id="IPR058548">
    <property type="entry name" value="MlaB-like_STAS"/>
</dbReference>
<evidence type="ECO:0000259" key="1">
    <source>
        <dbReference type="PROSITE" id="PS50801"/>
    </source>
</evidence>
<organism evidence="2 3">
    <name type="scientific">Pseudomonas mosselii</name>
    <dbReference type="NCBI Taxonomy" id="78327"/>
    <lineage>
        <taxon>Bacteria</taxon>
        <taxon>Pseudomonadati</taxon>
        <taxon>Pseudomonadota</taxon>
        <taxon>Gammaproteobacteria</taxon>
        <taxon>Pseudomonadales</taxon>
        <taxon>Pseudomonadaceae</taxon>
        <taxon>Pseudomonas</taxon>
    </lineage>
</organism>
<dbReference type="InterPro" id="IPR002645">
    <property type="entry name" value="STAS_dom"/>
</dbReference>
<keyword evidence="3" id="KW-1185">Reference proteome</keyword>
<sequence>MAHLTLHPADTDAPARLCLEGDLTIFEARDTHAALLALLAEQQGPWSLDLSALGEVDSAGLQLLLALAKSLGGESQPLPVVALTPEVGALLELLRPHELLIPSQRSACAG</sequence>
<accession>A0A5R8YYN7</accession>
<dbReference type="SUPFAM" id="SSF52091">
    <property type="entry name" value="SpoIIaa-like"/>
    <property type="match status" value="1"/>
</dbReference>
<dbReference type="Gene3D" id="3.30.750.24">
    <property type="entry name" value="STAS domain"/>
    <property type="match status" value="1"/>
</dbReference>
<dbReference type="EMBL" id="VAUO01000007">
    <property type="protein sequence ID" value="TLP58235.1"/>
    <property type="molecule type" value="Genomic_DNA"/>
</dbReference>
<dbReference type="Proteomes" id="UP000309819">
    <property type="component" value="Unassembled WGS sequence"/>
</dbReference>
<dbReference type="InterPro" id="IPR052746">
    <property type="entry name" value="MlaB_ABC_Transporter"/>
</dbReference>
<dbReference type="RefSeq" id="WP_138220514.1">
    <property type="nucleotide sequence ID" value="NZ_VAUO01000007.1"/>
</dbReference>
<reference evidence="2 3" key="1">
    <citation type="submission" date="2019-05" db="EMBL/GenBank/DDBJ databases">
        <title>Pseudomonas sp. SC006 isolated from lettuce that can produce HBGAs.</title>
        <authorList>
            <person name="Wang D."/>
            <person name="Liao N."/>
            <person name="Liu D."/>
            <person name="Zhang Z."/>
            <person name="Zou S."/>
        </authorList>
    </citation>
    <scope>NUCLEOTIDE SEQUENCE [LARGE SCALE GENOMIC DNA]</scope>
    <source>
        <strain evidence="2 3">SC006</strain>
    </source>
</reference>
<dbReference type="PROSITE" id="PS50801">
    <property type="entry name" value="STAS"/>
    <property type="match status" value="1"/>
</dbReference>
<feature type="domain" description="STAS" evidence="1">
    <location>
        <begin position="19"/>
        <end position="92"/>
    </location>
</feature>
<proteinExistence type="predicted"/>
<dbReference type="Pfam" id="PF13466">
    <property type="entry name" value="STAS_2"/>
    <property type="match status" value="1"/>
</dbReference>
<dbReference type="OrthoDB" id="6914749at2"/>
<gene>
    <name evidence="2" type="ORF">FEM01_16265</name>
</gene>
<dbReference type="PANTHER" id="PTHR35849:SF2">
    <property type="entry name" value="BLR2341 PROTEIN"/>
    <property type="match status" value="1"/>
</dbReference>
<name>A0A5R8YYN7_9PSED</name>
<dbReference type="PANTHER" id="PTHR35849">
    <property type="entry name" value="BLR2341 PROTEIN"/>
    <property type="match status" value="1"/>
</dbReference>
<protein>
    <submittedName>
        <fullName evidence="2">STAS domain-containing protein</fullName>
    </submittedName>
</protein>
<evidence type="ECO:0000313" key="2">
    <source>
        <dbReference type="EMBL" id="TLP58235.1"/>
    </source>
</evidence>
<dbReference type="AlphaFoldDB" id="A0A5R8YYN7"/>
<dbReference type="InterPro" id="IPR036513">
    <property type="entry name" value="STAS_dom_sf"/>
</dbReference>
<evidence type="ECO:0000313" key="3">
    <source>
        <dbReference type="Proteomes" id="UP000309819"/>
    </source>
</evidence>
<comment type="caution">
    <text evidence="2">The sequence shown here is derived from an EMBL/GenBank/DDBJ whole genome shotgun (WGS) entry which is preliminary data.</text>
</comment>